<evidence type="ECO:0008006" key="6">
    <source>
        <dbReference type="Google" id="ProtNLM"/>
    </source>
</evidence>
<reference evidence="4 5" key="1">
    <citation type="submission" date="2019-10" db="EMBL/GenBank/DDBJ databases">
        <title>Nocardia macrotermitis sp. nov. and Nocardia aurantia sp. nov., isolated from the gut of fungus growing-termite Macrotermes natalensis.</title>
        <authorList>
            <person name="Benndorf R."/>
            <person name="Schwitalla J."/>
            <person name="Martin K."/>
            <person name="De Beer W."/>
            <person name="Kaster A.-K."/>
            <person name="Vollmers J."/>
            <person name="Poulsen M."/>
            <person name="Beemelmanns C."/>
        </authorList>
    </citation>
    <scope>NUCLEOTIDE SEQUENCE [LARGE SCALE GENOMIC DNA]</scope>
    <source>
        <strain evidence="4 5">RB20</strain>
    </source>
</reference>
<dbReference type="InterPro" id="IPR036426">
    <property type="entry name" value="Bulb-type_lectin_dom_sf"/>
</dbReference>
<comment type="caution">
    <text evidence="4">The sequence shown here is derived from an EMBL/GenBank/DDBJ whole genome shotgun (WGS) entry which is preliminary data.</text>
</comment>
<name>A0A7K0D7R0_9NOCA</name>
<dbReference type="AlphaFoldDB" id="A0A7K0D7R0"/>
<dbReference type="SUPFAM" id="SSF49785">
    <property type="entry name" value="Galactose-binding domain-like"/>
    <property type="match status" value="1"/>
</dbReference>
<dbReference type="EMBL" id="WEGK01000010">
    <property type="protein sequence ID" value="MQY21609.1"/>
    <property type="molecule type" value="Genomic_DNA"/>
</dbReference>
<dbReference type="InterPro" id="IPR040964">
    <property type="entry name" value="SBD"/>
</dbReference>
<proteinExistence type="predicted"/>
<dbReference type="Proteomes" id="UP000438448">
    <property type="component" value="Unassembled WGS sequence"/>
</dbReference>
<evidence type="ECO:0000313" key="5">
    <source>
        <dbReference type="Proteomes" id="UP000438448"/>
    </source>
</evidence>
<dbReference type="Pfam" id="PF17882">
    <property type="entry name" value="SBD"/>
    <property type="match status" value="1"/>
</dbReference>
<sequence>MEPVSDEMSAFIFRMWRREWGDEGWSHAPRMLIRLSEADRVLPARLSWTTRDGVRSTLGFAPDMASCYGHRQDGDGRVLELMGELADWDAPGGEVAHGYEFATETTEIDAGPTDPGNSTGRLRILIDDGDRTELATAEWSTESGDTSSITLVSRDVGDLVAGVTASAEHRAAGEVAANLLRASDEKWFAPRRRATLEFRMTAPTTVDQYVLTSANDAPDRDPSAWTLRGSLDGQRWHTLDIRSDRSFTDRHQSRTYRIAEPVPYTHYRLDITGNHGSPDLQLRDVRFLADDGFAGFRRPAGLAPLTYRGTVAARASAVAPQSGDPKAPRPDQPSAQADVAATAFSEYIAPSAARSATVPLKAAEVHQQKLTNEQMRVELTPMVAAEFRPMMQAQVSRAVPAREALQTRQVAAHEVGPDTSRWQYGGSWLPLGGSLSMQSLTSPSGRFTALHSPYEPSFAVRDNSTRERVWISDSPGSHLLCLGPDGDLVGWDHHGNHMWSTGTAWLGVQRLELRDSGELALVDTEGETVWSTGIPDVPADAESRPVPRGARLRRGESLCGQSLTSDDGSTVLFHDGRVVRIIMNGQTSHWDVFPDTENALTLDDDGFLRMRDANGTVLQQISGPGVELVVERGGAELLDENGALVWASSPRAHRPAPIREPALAQDDTLTAWFTTLLGDAYAVSVARDTTPEEALGKLGVTPGLGTWTELRRYRDAMNPAGGAIVAALAVGSHVLLMTDDPHLRTKAPAAWVATVRQSGCDLAEFTVQQDGEVVTEIREFPRRRRGTRIPEVATALHELVHDLHRHTLLFRTAGIVPDAVALSGELLGGVLQPKARSTSTTEPLLVIEGWESMTPLVIRTDFTDDDAWNRLLEQMRTPWIDNDPVDPHPVTDPRLAGATTEQVLREVCDALPQPETPGAIFIADAITMREPELPLLAVTTEWDGLPFEEEDEEFITQFRLVPDAAIEISTNLDLANMDFEDFAEEGVYERMT</sequence>
<organism evidence="4 5">
    <name type="scientific">Nocardia macrotermitis</name>
    <dbReference type="NCBI Taxonomy" id="2585198"/>
    <lineage>
        <taxon>Bacteria</taxon>
        <taxon>Bacillati</taxon>
        <taxon>Actinomycetota</taxon>
        <taxon>Actinomycetes</taxon>
        <taxon>Mycobacteriales</taxon>
        <taxon>Nocardiaceae</taxon>
        <taxon>Nocardia</taxon>
    </lineage>
</organism>
<dbReference type="OrthoDB" id="7854965at2"/>
<dbReference type="Gene3D" id="2.60.120.260">
    <property type="entry name" value="Galactose-binding domain-like"/>
    <property type="match status" value="1"/>
</dbReference>
<dbReference type="InterPro" id="IPR053832">
    <property type="entry name" value="DUF6924"/>
</dbReference>
<dbReference type="RefSeq" id="WP_153412499.1">
    <property type="nucleotide sequence ID" value="NZ_WEGK01000010.1"/>
</dbReference>
<dbReference type="Pfam" id="PF21962">
    <property type="entry name" value="DUF6924"/>
    <property type="match status" value="1"/>
</dbReference>
<evidence type="ECO:0000259" key="3">
    <source>
        <dbReference type="Pfam" id="PF21962"/>
    </source>
</evidence>
<feature type="domain" description="OAA-family lectin sugar binding" evidence="2">
    <location>
        <begin position="18"/>
        <end position="85"/>
    </location>
</feature>
<dbReference type="InterPro" id="IPR008979">
    <property type="entry name" value="Galactose-bd-like_sf"/>
</dbReference>
<accession>A0A7K0D7R0</accession>
<feature type="domain" description="DUF6924" evidence="3">
    <location>
        <begin position="855"/>
        <end position="985"/>
    </location>
</feature>
<dbReference type="Gene3D" id="2.90.10.10">
    <property type="entry name" value="Bulb-type lectin domain"/>
    <property type="match status" value="1"/>
</dbReference>
<gene>
    <name evidence="4" type="ORF">NRB20_47220</name>
</gene>
<dbReference type="SUPFAM" id="SSF51110">
    <property type="entry name" value="alpha-D-mannose-specific plant lectins"/>
    <property type="match status" value="1"/>
</dbReference>
<protein>
    <recommendedName>
        <fullName evidence="6">Bulb-type lectin domain-containing protein</fullName>
    </recommendedName>
</protein>
<feature type="region of interest" description="Disordered" evidence="1">
    <location>
        <begin position="316"/>
        <end position="337"/>
    </location>
</feature>
<evidence type="ECO:0000259" key="2">
    <source>
        <dbReference type="Pfam" id="PF17882"/>
    </source>
</evidence>
<evidence type="ECO:0000313" key="4">
    <source>
        <dbReference type="EMBL" id="MQY21609.1"/>
    </source>
</evidence>
<evidence type="ECO:0000256" key="1">
    <source>
        <dbReference type="SAM" id="MobiDB-lite"/>
    </source>
</evidence>
<keyword evidence="5" id="KW-1185">Reference proteome</keyword>